<comment type="caution">
    <text evidence="1">The sequence shown here is derived from an EMBL/GenBank/DDBJ whole genome shotgun (WGS) entry which is preliminary data.</text>
</comment>
<evidence type="ECO:0000313" key="1">
    <source>
        <dbReference type="EMBL" id="KAJ0193176.1"/>
    </source>
</evidence>
<sequence length="108" mass="12777">MKLQSTWLWEVIGIPCKHTIATILDMRRNNENVGIPKMWVHPTYRLKTWEEVYAFKIKPINGRMMWTKSYCPIQLLPPKHHVPIGKTKKKRIRFDTKDDSAGVSRMTN</sequence>
<organism evidence="1 2">
    <name type="scientific">Lactuca sativa</name>
    <name type="common">Garden lettuce</name>
    <dbReference type="NCBI Taxonomy" id="4236"/>
    <lineage>
        <taxon>Eukaryota</taxon>
        <taxon>Viridiplantae</taxon>
        <taxon>Streptophyta</taxon>
        <taxon>Embryophyta</taxon>
        <taxon>Tracheophyta</taxon>
        <taxon>Spermatophyta</taxon>
        <taxon>Magnoliopsida</taxon>
        <taxon>eudicotyledons</taxon>
        <taxon>Gunneridae</taxon>
        <taxon>Pentapetalae</taxon>
        <taxon>asterids</taxon>
        <taxon>campanulids</taxon>
        <taxon>Asterales</taxon>
        <taxon>Asteraceae</taxon>
        <taxon>Cichorioideae</taxon>
        <taxon>Cichorieae</taxon>
        <taxon>Lactucinae</taxon>
        <taxon>Lactuca</taxon>
    </lineage>
</organism>
<proteinExistence type="predicted"/>
<accession>A0A9R1WZ82</accession>
<evidence type="ECO:0008006" key="3">
    <source>
        <dbReference type="Google" id="ProtNLM"/>
    </source>
</evidence>
<dbReference type="Proteomes" id="UP000235145">
    <property type="component" value="Unassembled WGS sequence"/>
</dbReference>
<reference evidence="1 2" key="1">
    <citation type="journal article" date="2017" name="Nat. Commun.">
        <title>Genome assembly with in vitro proximity ligation data and whole-genome triplication in lettuce.</title>
        <authorList>
            <person name="Reyes-Chin-Wo S."/>
            <person name="Wang Z."/>
            <person name="Yang X."/>
            <person name="Kozik A."/>
            <person name="Arikit S."/>
            <person name="Song C."/>
            <person name="Xia L."/>
            <person name="Froenicke L."/>
            <person name="Lavelle D.O."/>
            <person name="Truco M.J."/>
            <person name="Xia R."/>
            <person name="Zhu S."/>
            <person name="Xu C."/>
            <person name="Xu H."/>
            <person name="Xu X."/>
            <person name="Cox K."/>
            <person name="Korf I."/>
            <person name="Meyers B.C."/>
            <person name="Michelmore R.W."/>
        </authorList>
    </citation>
    <scope>NUCLEOTIDE SEQUENCE [LARGE SCALE GENOMIC DNA]</scope>
    <source>
        <strain evidence="2">cv. Salinas</strain>
        <tissue evidence="1">Seedlings</tissue>
    </source>
</reference>
<evidence type="ECO:0000313" key="2">
    <source>
        <dbReference type="Proteomes" id="UP000235145"/>
    </source>
</evidence>
<dbReference type="EMBL" id="NBSK02000008">
    <property type="protein sequence ID" value="KAJ0193176.1"/>
    <property type="molecule type" value="Genomic_DNA"/>
</dbReference>
<protein>
    <recommendedName>
        <fullName evidence="3">Zinc finger PMZ-type domain-containing protein</fullName>
    </recommendedName>
</protein>
<name>A0A9R1WZ82_LACSA</name>
<gene>
    <name evidence="1" type="ORF">LSAT_V11C800447490</name>
</gene>
<keyword evidence="2" id="KW-1185">Reference proteome</keyword>
<dbReference type="AlphaFoldDB" id="A0A9R1WZ82"/>